<dbReference type="Proteomes" id="UP001151760">
    <property type="component" value="Unassembled WGS sequence"/>
</dbReference>
<comment type="caution">
    <text evidence="2">The sequence shown here is derived from an EMBL/GenBank/DDBJ whole genome shotgun (WGS) entry which is preliminary data.</text>
</comment>
<keyword evidence="3" id="KW-1185">Reference proteome</keyword>
<protein>
    <submittedName>
        <fullName evidence="2">Uncharacterized protein</fullName>
    </submittedName>
</protein>
<name>A0ABQ5CMQ2_9ASTR</name>
<reference evidence="2" key="2">
    <citation type="submission" date="2022-01" db="EMBL/GenBank/DDBJ databases">
        <authorList>
            <person name="Yamashiro T."/>
            <person name="Shiraishi A."/>
            <person name="Satake H."/>
            <person name="Nakayama K."/>
        </authorList>
    </citation>
    <scope>NUCLEOTIDE SEQUENCE</scope>
</reference>
<evidence type="ECO:0000256" key="1">
    <source>
        <dbReference type="SAM" id="MobiDB-lite"/>
    </source>
</evidence>
<sequence>MMIDPTMTHKEEIYQVILEIIKNTTFYKAILAYADVPKIYMYQFWFTVTKIKNTDFYEFKLANKKCLVYVEVLRQALDICPRVPEKEFIVPPSEEELLTFLIRLEYKGELTHLPQMFIDHMHQPWRTIASIINKFLSRKTTSNDRLCQSRVAIIWEDVQEYGRAIPDAMSTDAIKQSETYKAFINYSTGLVPPKKTKVFDESDHEPARRQTSKRRISKKKVSIFADDNIIPEPDVALELGKSMSLTKAPQEEAARQVHVAFERIENYTLSLSKKISPDPSQKLKGTQTLTTEEQLVADTMQALKASRSQPHVEGSSEGTDVSPGVLDESTVIFTTLSKGTGTKPGVPYEGQGCLELKLMSYLNRDSKEEEKKDDADDDRSVTPRQGGNARRKQERISAQHMVSI</sequence>
<proteinExistence type="predicted"/>
<accession>A0ABQ5CMQ2</accession>
<feature type="region of interest" description="Disordered" evidence="1">
    <location>
        <begin position="364"/>
        <end position="404"/>
    </location>
</feature>
<gene>
    <name evidence="2" type="ORF">Tco_0908625</name>
</gene>
<reference evidence="2" key="1">
    <citation type="journal article" date="2022" name="Int. J. Mol. Sci.">
        <title>Draft Genome of Tanacetum Coccineum: Genomic Comparison of Closely Related Tanacetum-Family Plants.</title>
        <authorList>
            <person name="Yamashiro T."/>
            <person name="Shiraishi A."/>
            <person name="Nakayama K."/>
            <person name="Satake H."/>
        </authorList>
    </citation>
    <scope>NUCLEOTIDE SEQUENCE</scope>
</reference>
<organism evidence="2 3">
    <name type="scientific">Tanacetum coccineum</name>
    <dbReference type="NCBI Taxonomy" id="301880"/>
    <lineage>
        <taxon>Eukaryota</taxon>
        <taxon>Viridiplantae</taxon>
        <taxon>Streptophyta</taxon>
        <taxon>Embryophyta</taxon>
        <taxon>Tracheophyta</taxon>
        <taxon>Spermatophyta</taxon>
        <taxon>Magnoliopsida</taxon>
        <taxon>eudicotyledons</taxon>
        <taxon>Gunneridae</taxon>
        <taxon>Pentapetalae</taxon>
        <taxon>asterids</taxon>
        <taxon>campanulids</taxon>
        <taxon>Asterales</taxon>
        <taxon>Asteraceae</taxon>
        <taxon>Asteroideae</taxon>
        <taxon>Anthemideae</taxon>
        <taxon>Anthemidinae</taxon>
        <taxon>Tanacetum</taxon>
    </lineage>
</organism>
<evidence type="ECO:0000313" key="3">
    <source>
        <dbReference type="Proteomes" id="UP001151760"/>
    </source>
</evidence>
<feature type="compositionally biased region" description="Basic and acidic residues" evidence="1">
    <location>
        <begin position="364"/>
        <end position="381"/>
    </location>
</feature>
<evidence type="ECO:0000313" key="2">
    <source>
        <dbReference type="EMBL" id="GJT28350.1"/>
    </source>
</evidence>
<dbReference type="EMBL" id="BQNB010014453">
    <property type="protein sequence ID" value="GJT28350.1"/>
    <property type="molecule type" value="Genomic_DNA"/>
</dbReference>